<feature type="domain" description="DUF4234" evidence="2">
    <location>
        <begin position="29"/>
        <end position="80"/>
    </location>
</feature>
<keyword evidence="1" id="KW-1133">Transmembrane helix</keyword>
<dbReference type="KEGG" id="drg:H9K76_21680"/>
<name>A0A7G9RN83_9BURK</name>
<feature type="transmembrane region" description="Helical" evidence="1">
    <location>
        <begin position="32"/>
        <end position="49"/>
    </location>
</feature>
<sequence>MALPQTLPNAYTDSAAPSAALPPFFAVSLRKFALLSVCTLGLYHLYWFYRHWQHVRAWSSDQAFSPARRTLLFFLYGFVLFARVRALDLQANGRSGLRPVLLGLGYIAANAFDLLPAPFWLLSLFGFVFLLPVQSCANRLNEQLCATPFERNARLTGWDWPVVLLGIVLVIFSVVAAIDEMGA</sequence>
<feature type="transmembrane region" description="Helical" evidence="1">
    <location>
        <begin position="107"/>
        <end position="131"/>
    </location>
</feature>
<dbReference type="Proteomes" id="UP000515811">
    <property type="component" value="Chromosome"/>
</dbReference>
<evidence type="ECO:0000256" key="1">
    <source>
        <dbReference type="SAM" id="Phobius"/>
    </source>
</evidence>
<accession>A0A7G9RN83</accession>
<gene>
    <name evidence="3" type="ORF">H9K76_21680</name>
</gene>
<proteinExistence type="predicted"/>
<dbReference type="AlphaFoldDB" id="A0A7G9RN83"/>
<reference evidence="3 4" key="1">
    <citation type="submission" date="2020-08" db="EMBL/GenBank/DDBJ databases">
        <title>Genome sequence of Diaphorobacter ruginosibacter DSM 27467T.</title>
        <authorList>
            <person name="Hyun D.-W."/>
            <person name="Bae J.-W."/>
        </authorList>
    </citation>
    <scope>NUCLEOTIDE SEQUENCE [LARGE SCALE GENOMIC DNA]</scope>
    <source>
        <strain evidence="3 4">DSM 27467</strain>
    </source>
</reference>
<dbReference type="EMBL" id="CP060714">
    <property type="protein sequence ID" value="QNN57058.1"/>
    <property type="molecule type" value="Genomic_DNA"/>
</dbReference>
<feature type="transmembrane region" description="Helical" evidence="1">
    <location>
        <begin position="70"/>
        <end position="87"/>
    </location>
</feature>
<keyword evidence="4" id="KW-1185">Reference proteome</keyword>
<dbReference type="InterPro" id="IPR025328">
    <property type="entry name" value="DUF4234"/>
</dbReference>
<keyword evidence="1" id="KW-0472">Membrane</keyword>
<organism evidence="3 4">
    <name type="scientific">Diaphorobacter ruginosibacter</name>
    <dbReference type="NCBI Taxonomy" id="1715720"/>
    <lineage>
        <taxon>Bacteria</taxon>
        <taxon>Pseudomonadati</taxon>
        <taxon>Pseudomonadota</taxon>
        <taxon>Betaproteobacteria</taxon>
        <taxon>Burkholderiales</taxon>
        <taxon>Comamonadaceae</taxon>
        <taxon>Diaphorobacter</taxon>
    </lineage>
</organism>
<evidence type="ECO:0000313" key="3">
    <source>
        <dbReference type="EMBL" id="QNN57058.1"/>
    </source>
</evidence>
<protein>
    <submittedName>
        <fullName evidence="3">DUF4234 domain-containing protein</fullName>
    </submittedName>
</protein>
<keyword evidence="1" id="KW-0812">Transmembrane</keyword>
<evidence type="ECO:0000259" key="2">
    <source>
        <dbReference type="Pfam" id="PF14018"/>
    </source>
</evidence>
<evidence type="ECO:0000313" key="4">
    <source>
        <dbReference type="Proteomes" id="UP000515811"/>
    </source>
</evidence>
<dbReference type="Pfam" id="PF14018">
    <property type="entry name" value="DUF4234"/>
    <property type="match status" value="1"/>
</dbReference>
<feature type="transmembrane region" description="Helical" evidence="1">
    <location>
        <begin position="158"/>
        <end position="178"/>
    </location>
</feature>
<dbReference type="RefSeq" id="WP_187597323.1">
    <property type="nucleotide sequence ID" value="NZ_CP060714.1"/>
</dbReference>